<dbReference type="Pfam" id="PF03861">
    <property type="entry name" value="ANTAR"/>
    <property type="match status" value="1"/>
</dbReference>
<dbReference type="AlphaFoldDB" id="A0A318S1V7"/>
<evidence type="ECO:0000313" key="3">
    <source>
        <dbReference type="EMBL" id="PYE17388.1"/>
    </source>
</evidence>
<keyword evidence="4" id="KW-1185">Reference proteome</keyword>
<name>A0A318S1V7_WILLI</name>
<feature type="domain" description="ANTAR" evidence="2">
    <location>
        <begin position="177"/>
        <end position="240"/>
    </location>
</feature>
<dbReference type="InterPro" id="IPR003018">
    <property type="entry name" value="GAF"/>
</dbReference>
<feature type="domain" description="GAF" evidence="1">
    <location>
        <begin position="15"/>
        <end position="170"/>
    </location>
</feature>
<evidence type="ECO:0000259" key="1">
    <source>
        <dbReference type="SMART" id="SM00065"/>
    </source>
</evidence>
<proteinExistence type="predicted"/>
<reference evidence="3 4" key="1">
    <citation type="submission" date="2018-06" db="EMBL/GenBank/DDBJ databases">
        <title>Genomic Encyclopedia of Type Strains, Phase IV (KMG-IV): sequencing the most valuable type-strain genomes for metagenomic binning, comparative biology and taxonomic classification.</title>
        <authorList>
            <person name="Goeker M."/>
        </authorList>
    </citation>
    <scope>NUCLEOTIDE SEQUENCE [LARGE SCALE GENOMIC DNA]</scope>
    <source>
        <strain evidence="3 4">DSM 45521</strain>
    </source>
</reference>
<protein>
    <submittedName>
        <fullName evidence="3">GAF domain-containing protein</fullName>
    </submittedName>
</protein>
<dbReference type="Proteomes" id="UP000247591">
    <property type="component" value="Unassembled WGS sequence"/>
</dbReference>
<gene>
    <name evidence="3" type="ORF">DFR67_10691</name>
</gene>
<dbReference type="SUPFAM" id="SSF55781">
    <property type="entry name" value="GAF domain-like"/>
    <property type="match status" value="1"/>
</dbReference>
<dbReference type="GO" id="GO:0003723">
    <property type="term" value="F:RNA binding"/>
    <property type="evidence" value="ECO:0007669"/>
    <property type="project" value="InterPro"/>
</dbReference>
<organism evidence="3 4">
    <name type="scientific">Williamsia limnetica</name>
    <dbReference type="NCBI Taxonomy" id="882452"/>
    <lineage>
        <taxon>Bacteria</taxon>
        <taxon>Bacillati</taxon>
        <taxon>Actinomycetota</taxon>
        <taxon>Actinomycetes</taxon>
        <taxon>Mycobacteriales</taxon>
        <taxon>Nocardiaceae</taxon>
        <taxon>Williamsia</taxon>
    </lineage>
</organism>
<dbReference type="InterPro" id="IPR005561">
    <property type="entry name" value="ANTAR"/>
</dbReference>
<dbReference type="SMART" id="SM00065">
    <property type="entry name" value="GAF"/>
    <property type="match status" value="1"/>
</dbReference>
<dbReference type="EMBL" id="QJSP01000006">
    <property type="protein sequence ID" value="PYE17388.1"/>
    <property type="molecule type" value="Genomic_DNA"/>
</dbReference>
<dbReference type="InterPro" id="IPR029016">
    <property type="entry name" value="GAF-like_dom_sf"/>
</dbReference>
<dbReference type="Gene3D" id="3.30.450.40">
    <property type="match status" value="1"/>
</dbReference>
<dbReference type="SMART" id="SM01012">
    <property type="entry name" value="ANTAR"/>
    <property type="match status" value="1"/>
</dbReference>
<comment type="caution">
    <text evidence="3">The sequence shown here is derived from an EMBL/GenBank/DDBJ whole genome shotgun (WGS) entry which is preliminary data.</text>
</comment>
<dbReference type="Pfam" id="PF13185">
    <property type="entry name" value="GAF_2"/>
    <property type="match status" value="1"/>
</dbReference>
<evidence type="ECO:0000313" key="4">
    <source>
        <dbReference type="Proteomes" id="UP000247591"/>
    </source>
</evidence>
<accession>A0A318S1V7</accession>
<evidence type="ECO:0000259" key="2">
    <source>
        <dbReference type="SMART" id="SM01012"/>
    </source>
</evidence>
<sequence length="254" mass="26865">MGDEAARRDPDVSGPRGRAVFTGVGALCETAVRMTGVDGAAAALLTPRSKLRDLVYATDPLAQRIDELQFTLGEGPCLDAYSQGRAHLVDDLRHDWPSQRWPGFVEAAAGVGVEAIFALPISDAGQPLGVLELYRATAGPLSKTELDAGLACAARAGETVAASWADYVARAATPTMAADTLALDLTNPDTETGFSRTHVFTASGMLAVQMGISPEVALDRLRGYAFRTGRSIGDVAFDVIGRRLTHHDLDDGRQ</sequence>